<accession>A0A2P5D3U3</accession>
<dbReference type="AlphaFoldDB" id="A0A2P5D3U3"/>
<keyword evidence="2" id="KW-1185">Reference proteome</keyword>
<feature type="non-terminal residue" evidence="1">
    <location>
        <position position="1"/>
    </location>
</feature>
<sequence length="85" mass="9567">HPRDNPECRRARITLRGVARDKYQEKKEAAYMSMTRVRDGIHAASEAGQSGVAMARRHIASRRVVIPTYGIKNGSSKMLHGHVRN</sequence>
<dbReference type="Proteomes" id="UP000237105">
    <property type="component" value="Unassembled WGS sequence"/>
</dbReference>
<name>A0A2P5D3U3_PARAD</name>
<organism evidence="1 2">
    <name type="scientific">Parasponia andersonii</name>
    <name type="common">Sponia andersonii</name>
    <dbReference type="NCBI Taxonomy" id="3476"/>
    <lineage>
        <taxon>Eukaryota</taxon>
        <taxon>Viridiplantae</taxon>
        <taxon>Streptophyta</taxon>
        <taxon>Embryophyta</taxon>
        <taxon>Tracheophyta</taxon>
        <taxon>Spermatophyta</taxon>
        <taxon>Magnoliopsida</taxon>
        <taxon>eudicotyledons</taxon>
        <taxon>Gunneridae</taxon>
        <taxon>Pentapetalae</taxon>
        <taxon>rosids</taxon>
        <taxon>fabids</taxon>
        <taxon>Rosales</taxon>
        <taxon>Cannabaceae</taxon>
        <taxon>Parasponia</taxon>
    </lineage>
</organism>
<comment type="caution">
    <text evidence="1">The sequence shown here is derived from an EMBL/GenBank/DDBJ whole genome shotgun (WGS) entry which is preliminary data.</text>
</comment>
<evidence type="ECO:0000313" key="1">
    <source>
        <dbReference type="EMBL" id="PON67967.1"/>
    </source>
</evidence>
<reference evidence="2" key="1">
    <citation type="submission" date="2016-06" db="EMBL/GenBank/DDBJ databases">
        <title>Parallel loss of symbiosis genes in relatives of nitrogen-fixing non-legume Parasponia.</title>
        <authorList>
            <person name="Van Velzen R."/>
            <person name="Holmer R."/>
            <person name="Bu F."/>
            <person name="Rutten L."/>
            <person name="Van Zeijl A."/>
            <person name="Liu W."/>
            <person name="Santuari L."/>
            <person name="Cao Q."/>
            <person name="Sharma T."/>
            <person name="Shen D."/>
            <person name="Roswanjaya Y."/>
            <person name="Wardhani T."/>
            <person name="Kalhor M.S."/>
            <person name="Jansen J."/>
            <person name="Van den Hoogen J."/>
            <person name="Gungor B."/>
            <person name="Hartog M."/>
            <person name="Hontelez J."/>
            <person name="Verver J."/>
            <person name="Yang W.-C."/>
            <person name="Schijlen E."/>
            <person name="Repin R."/>
            <person name="Schilthuizen M."/>
            <person name="Schranz E."/>
            <person name="Heidstra R."/>
            <person name="Miyata K."/>
            <person name="Fedorova E."/>
            <person name="Kohlen W."/>
            <person name="Bisseling T."/>
            <person name="Smit S."/>
            <person name="Geurts R."/>
        </authorList>
    </citation>
    <scope>NUCLEOTIDE SEQUENCE [LARGE SCALE GENOMIC DNA]</scope>
    <source>
        <strain evidence="2">cv. WU1-14</strain>
    </source>
</reference>
<proteinExistence type="predicted"/>
<gene>
    <name evidence="1" type="ORF">PanWU01x14_099640</name>
</gene>
<evidence type="ECO:0000313" key="2">
    <source>
        <dbReference type="Proteomes" id="UP000237105"/>
    </source>
</evidence>
<protein>
    <submittedName>
        <fullName evidence="1">Uncharacterized protein</fullName>
    </submittedName>
</protein>
<dbReference type="EMBL" id="JXTB01000067">
    <property type="protein sequence ID" value="PON67967.1"/>
    <property type="molecule type" value="Genomic_DNA"/>
</dbReference>